<dbReference type="InterPro" id="IPR014036">
    <property type="entry name" value="DeoR-like_C"/>
</dbReference>
<dbReference type="SMART" id="SM01134">
    <property type="entry name" value="DeoRC"/>
    <property type="match status" value="1"/>
</dbReference>
<dbReference type="SMART" id="SM00420">
    <property type="entry name" value="HTH_DEOR"/>
    <property type="match status" value="1"/>
</dbReference>
<accession>A0ABS9E000</accession>
<evidence type="ECO:0000313" key="5">
    <source>
        <dbReference type="EMBL" id="MCF3948316.1"/>
    </source>
</evidence>
<comment type="caution">
    <text evidence="5">The sequence shown here is derived from an EMBL/GenBank/DDBJ whole genome shotgun (WGS) entry which is preliminary data.</text>
</comment>
<dbReference type="InterPro" id="IPR037171">
    <property type="entry name" value="NagB/RpiA_transferase-like"/>
</dbReference>
<keyword evidence="3" id="KW-0804">Transcription</keyword>
<keyword evidence="1" id="KW-0805">Transcription regulation</keyword>
<dbReference type="InterPro" id="IPR036390">
    <property type="entry name" value="WH_DNA-bd_sf"/>
</dbReference>
<evidence type="ECO:0000256" key="3">
    <source>
        <dbReference type="ARBA" id="ARBA00023163"/>
    </source>
</evidence>
<organism evidence="5 6">
    <name type="scientific">Acidiphilium iwatense</name>
    <dbReference type="NCBI Taxonomy" id="768198"/>
    <lineage>
        <taxon>Bacteria</taxon>
        <taxon>Pseudomonadati</taxon>
        <taxon>Pseudomonadota</taxon>
        <taxon>Alphaproteobacteria</taxon>
        <taxon>Acetobacterales</taxon>
        <taxon>Acidocellaceae</taxon>
        <taxon>Acidiphilium</taxon>
    </lineage>
</organism>
<dbReference type="Gene3D" id="1.10.10.10">
    <property type="entry name" value="Winged helix-like DNA-binding domain superfamily/Winged helix DNA-binding domain"/>
    <property type="match status" value="1"/>
</dbReference>
<dbReference type="InterPro" id="IPR036388">
    <property type="entry name" value="WH-like_DNA-bd_sf"/>
</dbReference>
<evidence type="ECO:0000256" key="1">
    <source>
        <dbReference type="ARBA" id="ARBA00023015"/>
    </source>
</evidence>
<dbReference type="PRINTS" id="PR00037">
    <property type="entry name" value="HTHLACR"/>
</dbReference>
<dbReference type="GO" id="GO:0003677">
    <property type="term" value="F:DNA binding"/>
    <property type="evidence" value="ECO:0007669"/>
    <property type="project" value="UniProtKB-KW"/>
</dbReference>
<dbReference type="InterPro" id="IPR018356">
    <property type="entry name" value="Tscrpt_reg_HTH_DeoR_CS"/>
</dbReference>
<dbReference type="Pfam" id="PF00455">
    <property type="entry name" value="DeoRC"/>
    <property type="match status" value="1"/>
</dbReference>
<dbReference type="PANTHER" id="PTHR30363">
    <property type="entry name" value="HTH-TYPE TRANSCRIPTIONAL REGULATOR SRLR-RELATED"/>
    <property type="match status" value="1"/>
</dbReference>
<feature type="domain" description="HTH deoR-type" evidence="4">
    <location>
        <begin position="6"/>
        <end position="61"/>
    </location>
</feature>
<gene>
    <name evidence="5" type="ORF">L2A60_16705</name>
</gene>
<dbReference type="PROSITE" id="PS51000">
    <property type="entry name" value="HTH_DEOR_2"/>
    <property type="match status" value="1"/>
</dbReference>
<proteinExistence type="predicted"/>
<evidence type="ECO:0000259" key="4">
    <source>
        <dbReference type="PROSITE" id="PS51000"/>
    </source>
</evidence>
<dbReference type="InterPro" id="IPR001034">
    <property type="entry name" value="DeoR_HTH"/>
</dbReference>
<dbReference type="PANTHER" id="PTHR30363:SF55">
    <property type="entry name" value="HTH-TYPE TRANSCRIPTIONAL REGULATOR ULAR"/>
    <property type="match status" value="1"/>
</dbReference>
<dbReference type="RefSeq" id="WP_235705601.1">
    <property type="nucleotide sequence ID" value="NZ_JAKGBZ010000046.1"/>
</dbReference>
<protein>
    <submittedName>
        <fullName evidence="5">DeoR/GlpR family DNA-binding transcription regulator</fullName>
    </submittedName>
</protein>
<dbReference type="InterPro" id="IPR050313">
    <property type="entry name" value="Carb_Metab_HTH_regulators"/>
</dbReference>
<dbReference type="EMBL" id="JAKGBZ010000046">
    <property type="protein sequence ID" value="MCF3948316.1"/>
    <property type="molecule type" value="Genomic_DNA"/>
</dbReference>
<dbReference type="SUPFAM" id="SSF100950">
    <property type="entry name" value="NagB/RpiA/CoA transferase-like"/>
    <property type="match status" value="1"/>
</dbReference>
<dbReference type="SUPFAM" id="SSF46785">
    <property type="entry name" value="Winged helix' DNA-binding domain"/>
    <property type="match status" value="1"/>
</dbReference>
<name>A0ABS9E000_9PROT</name>
<evidence type="ECO:0000256" key="2">
    <source>
        <dbReference type="ARBA" id="ARBA00023125"/>
    </source>
</evidence>
<dbReference type="Pfam" id="PF08220">
    <property type="entry name" value="HTH_DeoR"/>
    <property type="match status" value="1"/>
</dbReference>
<dbReference type="PROSITE" id="PS00894">
    <property type="entry name" value="HTH_DEOR_1"/>
    <property type="match status" value="1"/>
</dbReference>
<dbReference type="Proteomes" id="UP001521209">
    <property type="component" value="Unassembled WGS sequence"/>
</dbReference>
<reference evidence="5 6" key="1">
    <citation type="submission" date="2022-01" db="EMBL/GenBank/DDBJ databases">
        <authorList>
            <person name="Won M."/>
            <person name="Kim S.-J."/>
            <person name="Kwon S.-W."/>
        </authorList>
    </citation>
    <scope>NUCLEOTIDE SEQUENCE [LARGE SCALE GENOMIC DNA]</scope>
    <source>
        <strain evidence="5 6">KCTC 23505</strain>
    </source>
</reference>
<keyword evidence="2 5" id="KW-0238">DNA-binding</keyword>
<keyword evidence="6" id="KW-1185">Reference proteome</keyword>
<sequence>MKYGAADARLEAIHARLASAGFLTVADLAATIGVSEMTVRRDLARLAAADRVRLVHGGAQATEAVPREGSFLHRQLQNETAKDAIASAAAALIGPQDSIAIDAGSTALRVLERLDPGFAGSIVTHSVPAIVTAMERGRYRVIALGGDLFRDSAALVGPLATDAAARLRVRTLFLGAAAIDSRGVYVAADIERPAKRALMTVADRVILLADHTKFSRSAPVLLCGLDALDVLVTEQPVAEPIRAALISAGVAIVVTSLIRSEDTSA</sequence>
<evidence type="ECO:0000313" key="6">
    <source>
        <dbReference type="Proteomes" id="UP001521209"/>
    </source>
</evidence>
<dbReference type="Gene3D" id="3.40.50.1360">
    <property type="match status" value="1"/>
</dbReference>